<sequence length="48" mass="5477">MTKQQRTAKRIYDRLVSEKNFKGGESTIRNAVKALRMEVVVPPQAMSL</sequence>
<evidence type="ECO:0000313" key="2">
    <source>
        <dbReference type="Proteomes" id="UP001501047"/>
    </source>
</evidence>
<organism evidence="1 2">
    <name type="scientific">Clostridium subterminale</name>
    <dbReference type="NCBI Taxonomy" id="1550"/>
    <lineage>
        <taxon>Bacteria</taxon>
        <taxon>Bacillati</taxon>
        <taxon>Bacillota</taxon>
        <taxon>Clostridia</taxon>
        <taxon>Eubacteriales</taxon>
        <taxon>Clostridiaceae</taxon>
        <taxon>Clostridium</taxon>
    </lineage>
</organism>
<reference evidence="2" key="1">
    <citation type="journal article" date="2019" name="Int. J. Syst. Evol. Microbiol.">
        <title>The Global Catalogue of Microorganisms (GCM) 10K type strain sequencing project: providing services to taxonomists for standard genome sequencing and annotation.</title>
        <authorList>
            <consortium name="The Broad Institute Genomics Platform"/>
            <consortium name="The Broad Institute Genome Sequencing Center for Infectious Disease"/>
            <person name="Wu L."/>
            <person name="Ma J."/>
        </authorList>
    </citation>
    <scope>NUCLEOTIDE SEQUENCE [LARGE SCALE GENOMIC DNA]</scope>
    <source>
        <strain evidence="2">JCM 1417</strain>
    </source>
</reference>
<dbReference type="Proteomes" id="UP001501047">
    <property type="component" value="Unassembled WGS sequence"/>
</dbReference>
<dbReference type="EMBL" id="BAAACI010000001">
    <property type="protein sequence ID" value="GAA0766229.1"/>
    <property type="molecule type" value="Genomic_DNA"/>
</dbReference>
<gene>
    <name evidence="1" type="ORF">GCM10008908_03680</name>
</gene>
<accession>A0ABP3VQ00</accession>
<proteinExistence type="predicted"/>
<comment type="caution">
    <text evidence="1">The sequence shown here is derived from an EMBL/GenBank/DDBJ whole genome shotgun (WGS) entry which is preliminary data.</text>
</comment>
<protein>
    <submittedName>
        <fullName evidence="1">Uncharacterized protein</fullName>
    </submittedName>
</protein>
<keyword evidence="2" id="KW-1185">Reference proteome</keyword>
<evidence type="ECO:0000313" key="1">
    <source>
        <dbReference type="EMBL" id="GAA0766229.1"/>
    </source>
</evidence>
<name>A0ABP3VQ00_CLOSU</name>